<keyword evidence="2" id="KW-1015">Disulfide bond</keyword>
<dbReference type="GO" id="GO:0097367">
    <property type="term" value="F:carbohydrate derivative binding"/>
    <property type="evidence" value="ECO:0007669"/>
    <property type="project" value="TreeGrafter"/>
</dbReference>
<feature type="signal peptide" evidence="4">
    <location>
        <begin position="1"/>
        <end position="22"/>
    </location>
</feature>
<dbReference type="RefSeq" id="XP_020029501.1">
    <property type="nucleotide sequence ID" value="XM_020173912.1"/>
</dbReference>
<dbReference type="SUPFAM" id="SSF56496">
    <property type="entry name" value="Fibrinogen C-terminal domain-like"/>
    <property type="match status" value="1"/>
</dbReference>
<evidence type="ECO:0000256" key="1">
    <source>
        <dbReference type="ARBA" id="ARBA00008530"/>
    </source>
</evidence>
<gene>
    <name evidence="6" type="primary">LOC109692940</name>
</gene>
<keyword evidence="4" id="KW-0732">Signal</keyword>
<dbReference type="PROSITE" id="PS00514">
    <property type="entry name" value="FIBRINOGEN_C_1"/>
    <property type="match status" value="1"/>
</dbReference>
<dbReference type="Gene3D" id="3.90.215.10">
    <property type="entry name" value="Gamma Fibrinogen, chain A, domain 1"/>
    <property type="match status" value="1"/>
</dbReference>
<dbReference type="NCBIfam" id="NF040941">
    <property type="entry name" value="GGGWT_bact"/>
    <property type="match status" value="1"/>
</dbReference>
<dbReference type="PANTHER" id="PTHR19143">
    <property type="entry name" value="FIBRINOGEN/TENASCIN/ANGIOPOEITIN"/>
    <property type="match status" value="1"/>
</dbReference>
<evidence type="ECO:0000256" key="4">
    <source>
        <dbReference type="SAM" id="SignalP"/>
    </source>
</evidence>
<feature type="compositionally biased region" description="Low complexity" evidence="3">
    <location>
        <begin position="140"/>
        <end position="151"/>
    </location>
</feature>
<dbReference type="CDD" id="cd00087">
    <property type="entry name" value="FReD"/>
    <property type="match status" value="1"/>
</dbReference>
<dbReference type="KEGG" id="ccan:109692940"/>
<dbReference type="InterPro" id="IPR020837">
    <property type="entry name" value="Fibrinogen_CS"/>
</dbReference>
<dbReference type="GO" id="GO:0005102">
    <property type="term" value="F:signaling receptor binding"/>
    <property type="evidence" value="ECO:0007669"/>
    <property type="project" value="TreeGrafter"/>
</dbReference>
<dbReference type="GO" id="GO:0005615">
    <property type="term" value="C:extracellular space"/>
    <property type="evidence" value="ECO:0007669"/>
    <property type="project" value="TreeGrafter"/>
</dbReference>
<proteinExistence type="inferred from homology"/>
<dbReference type="AlphaFoldDB" id="A0A8B7VBZ3"/>
<dbReference type="FunFam" id="3.90.215.10:FF:000001">
    <property type="entry name" value="Tenascin isoform 1"/>
    <property type="match status" value="1"/>
</dbReference>
<feature type="chain" id="PRO_5034478784" evidence="4">
    <location>
        <begin position="23"/>
        <end position="414"/>
    </location>
</feature>
<accession>A0A8B7VBZ3</accession>
<feature type="domain" description="Fibrinogen C-terminal" evidence="5">
    <location>
        <begin position="196"/>
        <end position="414"/>
    </location>
</feature>
<organism evidence="6">
    <name type="scientific">Castor canadensis</name>
    <name type="common">American beaver</name>
    <dbReference type="NCBI Taxonomy" id="51338"/>
    <lineage>
        <taxon>Eukaryota</taxon>
        <taxon>Metazoa</taxon>
        <taxon>Chordata</taxon>
        <taxon>Craniata</taxon>
        <taxon>Vertebrata</taxon>
        <taxon>Euteleostomi</taxon>
        <taxon>Mammalia</taxon>
        <taxon>Eutheria</taxon>
        <taxon>Euarchontoglires</taxon>
        <taxon>Glires</taxon>
        <taxon>Rodentia</taxon>
        <taxon>Castorimorpha</taxon>
        <taxon>Castoridae</taxon>
        <taxon>Castor</taxon>
    </lineage>
</organism>
<reference evidence="6" key="1">
    <citation type="submission" date="2025-08" db="UniProtKB">
        <authorList>
            <consortium name="RefSeq"/>
        </authorList>
    </citation>
    <scope>IDENTIFICATION</scope>
    <source>
        <tissue evidence="6">Leukocyte</tissue>
    </source>
</reference>
<dbReference type="GO" id="GO:0001867">
    <property type="term" value="P:complement activation, lectin pathway"/>
    <property type="evidence" value="ECO:0007669"/>
    <property type="project" value="TreeGrafter"/>
</dbReference>
<feature type="region of interest" description="Disordered" evidence="3">
    <location>
        <begin position="134"/>
        <end position="185"/>
    </location>
</feature>
<evidence type="ECO:0000313" key="6">
    <source>
        <dbReference type="RefSeq" id="XP_020029501.1"/>
    </source>
</evidence>
<sequence length="414" mass="44936">MGCPALRALVSLLCLCPSLILGQEGGTCPGEMGLLSCVDTAHAHICARARCRTPPACIRGNKRWNERSQPGNTSGAWLAPNDLLQEWVVQERVFFSSTLRSHPLLFCTDVKIVGLGAQEKVAIIQSCPVFAGLPGPKGEPGSPAGRGQRGPPGSPGKMGPAGNKGEPGDIGPPGDRGEKGAKGASASLGEKELGDMLCQTGARSCKDVLAQGNFLTGWYTIYLPDCRLLTVLCDMDVDGGGWTVFQRRVDGSVDFFRNWESYKRGFGNLGTEFWLGNDYLYLITAKGNHELRIDLRDFQGEASYAKYSSFQVSGEQEKYKLVLGQFVGGTAGDSLAKHGDMPFTTHDQDNDMNSEKNCASVFQGAWWYKNCHQSNLNGRYLPGSHESYANGINWLTGRGPNYSYKVSEMKIRSV</sequence>
<dbReference type="InterPro" id="IPR036056">
    <property type="entry name" value="Fibrinogen-like_C"/>
</dbReference>
<protein>
    <submittedName>
        <fullName evidence="6">Ficolin-1-like isoform X1</fullName>
    </submittedName>
</protein>
<name>A0A8B7VBZ3_CASCN</name>
<dbReference type="PANTHER" id="PTHR19143:SF337">
    <property type="entry name" value="FICOLIN-1"/>
    <property type="match status" value="1"/>
</dbReference>
<dbReference type="InterPro" id="IPR008160">
    <property type="entry name" value="Collagen"/>
</dbReference>
<evidence type="ECO:0000259" key="5">
    <source>
        <dbReference type="PROSITE" id="PS51406"/>
    </source>
</evidence>
<dbReference type="InterPro" id="IPR050373">
    <property type="entry name" value="Fibrinogen_C-term_domain"/>
</dbReference>
<evidence type="ECO:0000256" key="3">
    <source>
        <dbReference type="SAM" id="MobiDB-lite"/>
    </source>
</evidence>
<dbReference type="Pfam" id="PF00147">
    <property type="entry name" value="Fibrinogen_C"/>
    <property type="match status" value="1"/>
</dbReference>
<evidence type="ECO:0000256" key="2">
    <source>
        <dbReference type="ARBA" id="ARBA00023157"/>
    </source>
</evidence>
<dbReference type="InterPro" id="IPR002181">
    <property type="entry name" value="Fibrinogen_a/b/g_C_dom"/>
</dbReference>
<dbReference type="InterPro" id="IPR014716">
    <property type="entry name" value="Fibrinogen_a/b/g_C_1"/>
</dbReference>
<dbReference type="Pfam" id="PF01391">
    <property type="entry name" value="Collagen"/>
    <property type="match status" value="1"/>
</dbReference>
<dbReference type="SMART" id="SM00186">
    <property type="entry name" value="FBG"/>
    <property type="match status" value="1"/>
</dbReference>
<dbReference type="OrthoDB" id="7735550at2759"/>
<dbReference type="PROSITE" id="PS51406">
    <property type="entry name" value="FIBRINOGEN_C_2"/>
    <property type="match status" value="1"/>
</dbReference>
<dbReference type="GO" id="GO:0003823">
    <property type="term" value="F:antigen binding"/>
    <property type="evidence" value="ECO:0007669"/>
    <property type="project" value="TreeGrafter"/>
</dbReference>
<comment type="similarity">
    <text evidence="1">Belongs to the ficolin lectin family.</text>
</comment>